<dbReference type="STRING" id="414703.SAMN04488125_106184"/>
<feature type="domain" description="Putative restriction endonuclease" evidence="1">
    <location>
        <begin position="14"/>
        <end position="171"/>
    </location>
</feature>
<keyword evidence="2" id="KW-0378">Hydrolase</keyword>
<dbReference type="SUPFAM" id="SSF52980">
    <property type="entry name" value="Restriction endonuclease-like"/>
    <property type="match status" value="1"/>
</dbReference>
<keyword evidence="3" id="KW-1185">Reference proteome</keyword>
<dbReference type="RefSeq" id="WP_091945013.1">
    <property type="nucleotide sequence ID" value="NZ_FOSV01000006.1"/>
</dbReference>
<accession>A0A1I4DWK8</accession>
<dbReference type="Pfam" id="PF05685">
    <property type="entry name" value="Uma2"/>
    <property type="match status" value="1"/>
</dbReference>
<dbReference type="InterPro" id="IPR012296">
    <property type="entry name" value="Nuclease_put_TT1808"/>
</dbReference>
<name>A0A1I4DWK8_9HYPH</name>
<evidence type="ECO:0000259" key="1">
    <source>
        <dbReference type="Pfam" id="PF05685"/>
    </source>
</evidence>
<evidence type="ECO:0000313" key="3">
    <source>
        <dbReference type="Proteomes" id="UP000198804"/>
    </source>
</evidence>
<sequence length="186" mass="20899">MAVAVRRDTRMRVAEYKEWVAARPEDERWELIDGAPVMMAPPAYRHQQIVSNLEAALRRLARPRGCWALSNLAVLSEAFDDYAPIPDALVRCGDPLPDGYVRDPLLVAEVLSPSTMNNDRGYKADLYQSVPSLQTLLLIYPDEERIEVWRREAEWTLRFAGSGETIDLPELGGALAVADVYDGIDL</sequence>
<evidence type="ECO:0000313" key="2">
    <source>
        <dbReference type="EMBL" id="SFK96281.1"/>
    </source>
</evidence>
<protein>
    <submittedName>
        <fullName evidence="2">Endonuclease, Uma2 family (Restriction endonuclease fold)</fullName>
    </submittedName>
</protein>
<dbReference type="OrthoDB" id="155284at2"/>
<keyword evidence="2" id="KW-0255">Endonuclease</keyword>
<dbReference type="InterPro" id="IPR011335">
    <property type="entry name" value="Restrct_endonuc-II-like"/>
</dbReference>
<dbReference type="Proteomes" id="UP000198804">
    <property type="component" value="Unassembled WGS sequence"/>
</dbReference>
<dbReference type="GO" id="GO:0004519">
    <property type="term" value="F:endonuclease activity"/>
    <property type="evidence" value="ECO:0007669"/>
    <property type="project" value="UniProtKB-KW"/>
</dbReference>
<dbReference type="CDD" id="cd06260">
    <property type="entry name" value="DUF820-like"/>
    <property type="match status" value="1"/>
</dbReference>
<dbReference type="PANTHER" id="PTHR36558:SF1">
    <property type="entry name" value="RESTRICTION ENDONUCLEASE DOMAIN-CONTAINING PROTEIN-RELATED"/>
    <property type="match status" value="1"/>
</dbReference>
<proteinExistence type="predicted"/>
<dbReference type="EMBL" id="FOSV01000006">
    <property type="protein sequence ID" value="SFK96281.1"/>
    <property type="molecule type" value="Genomic_DNA"/>
</dbReference>
<gene>
    <name evidence="2" type="ORF">SAMN04488125_106184</name>
</gene>
<reference evidence="3" key="1">
    <citation type="submission" date="2016-10" db="EMBL/GenBank/DDBJ databases">
        <authorList>
            <person name="Varghese N."/>
            <person name="Submissions S."/>
        </authorList>
    </citation>
    <scope>NUCLEOTIDE SEQUENCE [LARGE SCALE GENOMIC DNA]</scope>
    <source>
        <strain evidence="3">CGMCC 1.6474</strain>
    </source>
</reference>
<organism evidence="2 3">
    <name type="scientific">Methylorubrum salsuginis</name>
    <dbReference type="NCBI Taxonomy" id="414703"/>
    <lineage>
        <taxon>Bacteria</taxon>
        <taxon>Pseudomonadati</taxon>
        <taxon>Pseudomonadota</taxon>
        <taxon>Alphaproteobacteria</taxon>
        <taxon>Hyphomicrobiales</taxon>
        <taxon>Methylobacteriaceae</taxon>
        <taxon>Methylorubrum</taxon>
    </lineage>
</organism>
<keyword evidence="2" id="KW-0540">Nuclease</keyword>
<dbReference type="InterPro" id="IPR008538">
    <property type="entry name" value="Uma2"/>
</dbReference>
<dbReference type="AlphaFoldDB" id="A0A1I4DWK8"/>
<dbReference type="PANTHER" id="PTHR36558">
    <property type="entry name" value="GLR1098 PROTEIN"/>
    <property type="match status" value="1"/>
</dbReference>
<dbReference type="Gene3D" id="3.90.1570.10">
    <property type="entry name" value="tt1808, chain A"/>
    <property type="match status" value="1"/>
</dbReference>